<dbReference type="InterPro" id="IPR003587">
    <property type="entry name" value="Hint_dom_N"/>
</dbReference>
<dbReference type="SUPFAM" id="SSF51294">
    <property type="entry name" value="Hedgehog/intein (Hint) domain"/>
    <property type="match status" value="1"/>
</dbReference>
<dbReference type="InterPro" id="IPR005506">
    <property type="entry name" value="DUF312_ALF"/>
</dbReference>
<dbReference type="InterPro" id="IPR036844">
    <property type="entry name" value="Hint_dom_sf"/>
</dbReference>
<dbReference type="Pfam" id="PF15647">
    <property type="entry name" value="Tox-REase-3"/>
    <property type="match status" value="1"/>
</dbReference>
<dbReference type="NCBIfam" id="TIGR01443">
    <property type="entry name" value="intein_Cterm"/>
    <property type="match status" value="1"/>
</dbReference>
<evidence type="ECO:0000256" key="1">
    <source>
        <dbReference type="SAM" id="MobiDB-lite"/>
    </source>
</evidence>
<dbReference type="PANTHER" id="PTHR23242">
    <property type="entry name" value="TRANSCRIPTION FACTOR HOXA13"/>
    <property type="match status" value="1"/>
</dbReference>
<protein>
    <submittedName>
        <fullName evidence="4">Intein</fullName>
    </submittedName>
</protein>
<feature type="region of interest" description="Disordered" evidence="1">
    <location>
        <begin position="262"/>
        <end position="282"/>
    </location>
</feature>
<accession>A0A3N4R3D4</accession>
<dbReference type="InterPro" id="IPR030934">
    <property type="entry name" value="Intein_C"/>
</dbReference>
<organism evidence="4 5">
    <name type="scientific">Kitasatospora cineracea</name>
    <dbReference type="NCBI Taxonomy" id="88074"/>
    <lineage>
        <taxon>Bacteria</taxon>
        <taxon>Bacillati</taxon>
        <taxon>Actinomycetota</taxon>
        <taxon>Actinomycetes</taxon>
        <taxon>Kitasatosporales</taxon>
        <taxon>Streptomycetaceae</taxon>
        <taxon>Kitasatospora</taxon>
    </lineage>
</organism>
<sequence>MVRWLCRGVLPLALMVSLVSATPVAADTAPTGPVLTDRGRVLQAWKDGGTSVQAAAEEALTGGGDKVAAFLVQDGEWAKAEAKDNEQALLQIVVTGGPALRKAAAAALDSHDKAAVAAFLDHGWKAPLEQDQRVRVSQLVETGGPATKAAGLKALDGSIDDVGEFLTHKQDVTRESDARVRVSQLVETGGPATKQAGMLALEGSLDDITEFLAVGQHIAAARDREYADVAQLAQQAKETSDQAEREKDAALEAADQAVTGARLAREAAEKARSEAEAAQGDSAKAAAAAKRAAEAGRQAAVAAKAAITAAQAANTASRLAAAAAQQAASAAAGADQAAGRALTWAAQGKVDEQAAKAAEQAAGRAQYAADAADRAAGAAVGARDAARAAFGALNDLALTTLAANQANDYANAAGAYSEEAKQAAASSQRHAAEAQRSANKAADLADQSATAAREAAAAARSAATHAANAAEAARNSTLHAGNATNAAQRATAHAASAAEAANSATAAVNKAVQVHQLALASEQEEREARKATGTNQARDLKAAFDLSVTEADKAKTQALALDQTAAQLAAQAAQAGADTVVANGRKMALAALKTRGSWSKSAAEYALTGSDQAVIDYVRSGWTASLHQDEILQAEQLADNSEFAAVRTAATNALATSDPAQVHTFLTTGRHQVALDEYRVKTSQILETGGPALKAAAQAALEANTADALTTFLTRGQYTAKAADDQVKISQLLETGGDGGGEEVKLAAAIAIESPSPAKSDFLTTGRYRAKQQDDLTRAHEATITNTINTASQTAALAQQNAALAAKAAADANNAADQANQAAADANKYANAAAGYATDAQKSATAADTSATQARTSAAQAKQAAAQAQVSAFNAQDSARRAAGSATAARGSADTAYAAVAAARQSAENAHQSSENAAAISDAAQAQAIAQAQAEDAYDVQQIEAFKTYMKLRQEAEESGVDWNDVLNGMMAFQKYVGTSLNPEDYTNYDRFADMMHTKLDIIGLVPGVGEAADLINCLWTGGEYLADYASGVDFGLSCFSMIPIAGWASAGAKFVKKFGKKALDGVEAAWGWVTGAKKAAKIVTKICTRNSFPAGTLVLMGDGTTKPIEQIKTGDSVQATDPRTGESGPHRVEATIYTPDDLDFTELTVTASDKSQQTTVTATDHHPFWTQSTTQWTDAGDIRPGDTLRTDTGATAQVTSVRHWTALQPAYNLTVADLHTYYVLAGTTPVLTHNEDICNAGLGRLIDVDARDPAADALAKKIGGRPSVKFEKDSLGKEYDVISDKYIAESKPAGMKLGSDFRKQMKQVFEKSIMTGRTPYFHFEGPPTADVIRKIQEYAQRYGIEPVVDISPLE</sequence>
<dbReference type="Pfam" id="PF07591">
    <property type="entry name" value="PT-HINT"/>
    <property type="match status" value="1"/>
</dbReference>
<dbReference type="RefSeq" id="WP_123821372.1">
    <property type="nucleotide sequence ID" value="NZ_RKQG01000003.1"/>
</dbReference>
<dbReference type="EMBL" id="RKQG01000003">
    <property type="protein sequence ID" value="RPE27898.1"/>
    <property type="molecule type" value="Genomic_DNA"/>
</dbReference>
<dbReference type="InterPro" id="IPR028905">
    <property type="entry name" value="Tox-REase-3_dom"/>
</dbReference>
<dbReference type="Proteomes" id="UP000266906">
    <property type="component" value="Unassembled WGS sequence"/>
</dbReference>
<dbReference type="Pfam" id="PF03752">
    <property type="entry name" value="ALF"/>
    <property type="match status" value="7"/>
</dbReference>
<evidence type="ECO:0000256" key="2">
    <source>
        <dbReference type="SAM" id="SignalP"/>
    </source>
</evidence>
<name>A0A3N4R3D4_9ACTN</name>
<proteinExistence type="predicted"/>
<feature type="chain" id="PRO_5039274156" evidence="2">
    <location>
        <begin position="22"/>
        <end position="1355"/>
    </location>
</feature>
<dbReference type="CDD" id="cd20745">
    <property type="entry name" value="FIX_RhsA_AHH_HNH-like"/>
    <property type="match status" value="1"/>
</dbReference>
<keyword evidence="2" id="KW-0732">Signal</keyword>
<gene>
    <name evidence="4" type="ORF">EDD38_7188</name>
</gene>
<comment type="caution">
    <text evidence="4">The sequence shown here is derived from an EMBL/GenBank/DDBJ whole genome shotgun (WGS) entry which is preliminary data.</text>
</comment>
<keyword evidence="5" id="KW-1185">Reference proteome</keyword>
<feature type="domain" description="Hint" evidence="3">
    <location>
        <begin position="1090"/>
        <end position="1193"/>
    </location>
</feature>
<evidence type="ECO:0000313" key="5">
    <source>
        <dbReference type="Proteomes" id="UP000266906"/>
    </source>
</evidence>
<feature type="signal peptide" evidence="2">
    <location>
        <begin position="1"/>
        <end position="21"/>
    </location>
</feature>
<dbReference type="PANTHER" id="PTHR23242:SF9">
    <property type="entry name" value="TRANSCRIPTION FACTOR HOXA13"/>
    <property type="match status" value="1"/>
</dbReference>
<evidence type="ECO:0000259" key="3">
    <source>
        <dbReference type="SMART" id="SM00306"/>
    </source>
</evidence>
<dbReference type="CDD" id="cd00081">
    <property type="entry name" value="Hint"/>
    <property type="match status" value="1"/>
</dbReference>
<reference evidence="4 5" key="1">
    <citation type="submission" date="2018-11" db="EMBL/GenBank/DDBJ databases">
        <title>Sequencing the genomes of 1000 actinobacteria strains.</title>
        <authorList>
            <person name="Klenk H.-P."/>
        </authorList>
    </citation>
    <scope>NUCLEOTIDE SEQUENCE [LARGE SCALE GENOMIC DNA]</scope>
    <source>
        <strain evidence="4 5">DSM 44781</strain>
    </source>
</reference>
<feature type="region of interest" description="Disordered" evidence="1">
    <location>
        <begin position="424"/>
        <end position="447"/>
    </location>
</feature>
<feature type="compositionally biased region" description="Basic and acidic residues" evidence="1">
    <location>
        <begin position="263"/>
        <end position="275"/>
    </location>
</feature>
<dbReference type="Gene3D" id="2.170.16.10">
    <property type="entry name" value="Hedgehog/Intein (Hint) domain"/>
    <property type="match status" value="1"/>
</dbReference>
<dbReference type="SMART" id="SM00306">
    <property type="entry name" value="HintN"/>
    <property type="match status" value="1"/>
</dbReference>
<evidence type="ECO:0000313" key="4">
    <source>
        <dbReference type="EMBL" id="RPE27898.1"/>
    </source>
</evidence>